<dbReference type="AlphaFoldDB" id="S2KD26"/>
<sequence length="339" mass="36814">MSSENHFTAWAGVAKGEPLKQIELKLKEWDEDSVEMEVSHCGICGSDIHTLDSDWSATKYPICVGHEIVGKVTRVGKNVKNLAVGDRAGVGAQSGSCGECTHCKEGMENVCFGKSVGTYNGEWSCGTPSSGDYRFVIKVPDNLPSEVAATFYCGGVTTYAPLKRANVGPNSVVGILGVGGLGHYGVLFAKAMGAKVIGMSHSDAKAEVAKELGCDDFIVTSSDESMAKYKKQLTHILCTGTSRDFTWNRFFTLLKANGHFINVSAPGWDFPQVGMELIIHQVNISGSMIGSPAEIVEMLEFAAEHNIRPWIKTYPMSKVNEAIQDFRDGKPRFRFVLEN</sequence>
<name>S2KD26_MUCC1</name>
<proteinExistence type="inferred from homology"/>
<keyword evidence="4" id="KW-0560">Oxidoreductase</keyword>
<evidence type="ECO:0000256" key="1">
    <source>
        <dbReference type="ARBA" id="ARBA00001947"/>
    </source>
</evidence>
<dbReference type="InterPro" id="IPR011032">
    <property type="entry name" value="GroES-like_sf"/>
</dbReference>
<keyword evidence="3 5" id="KW-0862">Zinc</keyword>
<dbReference type="Pfam" id="PF00107">
    <property type="entry name" value="ADH_zinc_N"/>
    <property type="match status" value="1"/>
</dbReference>
<dbReference type="STRING" id="1220926.S2KD26"/>
<evidence type="ECO:0000259" key="6">
    <source>
        <dbReference type="SMART" id="SM00829"/>
    </source>
</evidence>
<dbReference type="GO" id="GO:0016616">
    <property type="term" value="F:oxidoreductase activity, acting on the CH-OH group of donors, NAD or NADP as acceptor"/>
    <property type="evidence" value="ECO:0007669"/>
    <property type="project" value="InterPro"/>
</dbReference>
<dbReference type="SUPFAM" id="SSF50129">
    <property type="entry name" value="GroES-like"/>
    <property type="match status" value="1"/>
</dbReference>
<dbReference type="eggNOG" id="KOG0023">
    <property type="taxonomic scope" value="Eukaryota"/>
</dbReference>
<dbReference type="PANTHER" id="PTHR42683">
    <property type="entry name" value="ALDEHYDE REDUCTASE"/>
    <property type="match status" value="1"/>
</dbReference>
<dbReference type="FunCoup" id="S2KD26">
    <property type="interactions" value="380"/>
</dbReference>
<dbReference type="Gene3D" id="3.90.180.10">
    <property type="entry name" value="Medium-chain alcohol dehydrogenases, catalytic domain"/>
    <property type="match status" value="1"/>
</dbReference>
<dbReference type="InterPro" id="IPR020843">
    <property type="entry name" value="ER"/>
</dbReference>
<keyword evidence="2 5" id="KW-0479">Metal-binding</keyword>
<dbReference type="InterPro" id="IPR013154">
    <property type="entry name" value="ADH-like_N"/>
</dbReference>
<evidence type="ECO:0000256" key="2">
    <source>
        <dbReference type="ARBA" id="ARBA00022723"/>
    </source>
</evidence>
<evidence type="ECO:0000313" key="8">
    <source>
        <dbReference type="Proteomes" id="UP000014254"/>
    </source>
</evidence>
<reference evidence="8" key="1">
    <citation type="submission" date="2013-05" db="EMBL/GenBank/DDBJ databases">
        <title>The Genome sequence of Mucor circinelloides f. circinelloides 1006PhL.</title>
        <authorList>
            <consortium name="The Broad Institute Genomics Platform"/>
            <person name="Cuomo C."/>
            <person name="Earl A."/>
            <person name="Findley K."/>
            <person name="Lee S.C."/>
            <person name="Walker B."/>
            <person name="Young S."/>
            <person name="Zeng Q."/>
            <person name="Gargeya S."/>
            <person name="Fitzgerald M."/>
            <person name="Haas B."/>
            <person name="Abouelleil A."/>
            <person name="Allen A.W."/>
            <person name="Alvarado L."/>
            <person name="Arachchi H.M."/>
            <person name="Berlin A.M."/>
            <person name="Chapman S.B."/>
            <person name="Gainer-Dewar J."/>
            <person name="Goldberg J."/>
            <person name="Griggs A."/>
            <person name="Gujja S."/>
            <person name="Hansen M."/>
            <person name="Howarth C."/>
            <person name="Imamovic A."/>
            <person name="Ireland A."/>
            <person name="Larimer J."/>
            <person name="McCowan C."/>
            <person name="Murphy C."/>
            <person name="Pearson M."/>
            <person name="Poon T.W."/>
            <person name="Priest M."/>
            <person name="Roberts A."/>
            <person name="Saif S."/>
            <person name="Shea T."/>
            <person name="Sisk P."/>
            <person name="Sykes S."/>
            <person name="Wortman J."/>
            <person name="Nusbaum C."/>
            <person name="Birren B."/>
        </authorList>
    </citation>
    <scope>NUCLEOTIDE SEQUENCE [LARGE SCALE GENOMIC DNA]</scope>
    <source>
        <strain evidence="8">1006PhL</strain>
    </source>
</reference>
<dbReference type="InterPro" id="IPR002328">
    <property type="entry name" value="ADH_Zn_CS"/>
</dbReference>
<dbReference type="InterPro" id="IPR036291">
    <property type="entry name" value="NAD(P)-bd_dom_sf"/>
</dbReference>
<evidence type="ECO:0000256" key="4">
    <source>
        <dbReference type="ARBA" id="ARBA00023002"/>
    </source>
</evidence>
<dbReference type="OrthoDB" id="1879366at2759"/>
<dbReference type="OMA" id="GPAWFVF"/>
<dbReference type="EMBL" id="KE123923">
    <property type="protein sequence ID" value="EPB90240.1"/>
    <property type="molecule type" value="Genomic_DNA"/>
</dbReference>
<dbReference type="Proteomes" id="UP000014254">
    <property type="component" value="Unassembled WGS sequence"/>
</dbReference>
<dbReference type="CDD" id="cd05283">
    <property type="entry name" value="CAD1"/>
    <property type="match status" value="1"/>
</dbReference>
<organism evidence="7 8">
    <name type="scientific">Mucor circinelloides f. circinelloides (strain 1006PhL)</name>
    <name type="common">Mucormycosis agent</name>
    <name type="synonym">Calyptromyces circinelloides</name>
    <dbReference type="NCBI Taxonomy" id="1220926"/>
    <lineage>
        <taxon>Eukaryota</taxon>
        <taxon>Fungi</taxon>
        <taxon>Fungi incertae sedis</taxon>
        <taxon>Mucoromycota</taxon>
        <taxon>Mucoromycotina</taxon>
        <taxon>Mucoromycetes</taxon>
        <taxon>Mucorales</taxon>
        <taxon>Mucorineae</taxon>
        <taxon>Mucoraceae</taxon>
        <taxon>Mucor</taxon>
    </lineage>
</organism>
<dbReference type="FunFam" id="3.40.50.720:FF:000022">
    <property type="entry name" value="Cinnamyl alcohol dehydrogenase"/>
    <property type="match status" value="1"/>
</dbReference>
<evidence type="ECO:0000256" key="3">
    <source>
        <dbReference type="ARBA" id="ARBA00022833"/>
    </source>
</evidence>
<comment type="similarity">
    <text evidence="5">Belongs to the zinc-containing alcohol dehydrogenase family.</text>
</comment>
<feature type="domain" description="Enoyl reductase (ER)" evidence="6">
    <location>
        <begin position="12"/>
        <end position="337"/>
    </location>
</feature>
<dbReference type="Pfam" id="PF08240">
    <property type="entry name" value="ADH_N"/>
    <property type="match status" value="1"/>
</dbReference>
<gene>
    <name evidence="7" type="ORF">HMPREF1544_02925</name>
</gene>
<dbReference type="VEuPathDB" id="FungiDB:HMPREF1544_02925"/>
<dbReference type="GO" id="GO:0008270">
    <property type="term" value="F:zinc ion binding"/>
    <property type="evidence" value="ECO:0007669"/>
    <property type="project" value="InterPro"/>
</dbReference>
<accession>S2KD26</accession>
<keyword evidence="8" id="KW-1185">Reference proteome</keyword>
<evidence type="ECO:0000256" key="5">
    <source>
        <dbReference type="RuleBase" id="RU361277"/>
    </source>
</evidence>
<dbReference type="SUPFAM" id="SSF51735">
    <property type="entry name" value="NAD(P)-binding Rossmann-fold domains"/>
    <property type="match status" value="1"/>
</dbReference>
<dbReference type="SMART" id="SM00829">
    <property type="entry name" value="PKS_ER"/>
    <property type="match status" value="1"/>
</dbReference>
<dbReference type="InterPro" id="IPR013149">
    <property type="entry name" value="ADH-like_C"/>
</dbReference>
<dbReference type="PROSITE" id="PS00059">
    <property type="entry name" value="ADH_ZINC"/>
    <property type="match status" value="1"/>
</dbReference>
<evidence type="ECO:0000313" key="7">
    <source>
        <dbReference type="EMBL" id="EPB90240.1"/>
    </source>
</evidence>
<dbReference type="Gene3D" id="3.40.50.720">
    <property type="entry name" value="NAD(P)-binding Rossmann-like Domain"/>
    <property type="match status" value="1"/>
</dbReference>
<dbReference type="InterPro" id="IPR047109">
    <property type="entry name" value="CAD-like"/>
</dbReference>
<dbReference type="InParanoid" id="S2KD26"/>
<protein>
    <recommendedName>
        <fullName evidence="6">Enoyl reductase (ER) domain-containing protein</fullName>
    </recommendedName>
</protein>
<comment type="cofactor">
    <cofactor evidence="1 5">
        <name>Zn(2+)</name>
        <dbReference type="ChEBI" id="CHEBI:29105"/>
    </cofactor>
</comment>